<reference evidence="1" key="1">
    <citation type="submission" date="2015-10" db="EMBL/GenBank/DDBJ databases">
        <authorList>
            <person name="Gilbert D.G."/>
        </authorList>
    </citation>
    <scope>NUCLEOTIDE SEQUENCE</scope>
    <source>
        <strain evidence="1">Phyl III-seqv23</strain>
    </source>
</reference>
<organism evidence="1">
    <name type="scientific">Ralstonia solanacearum</name>
    <name type="common">Pseudomonas solanacearum</name>
    <dbReference type="NCBI Taxonomy" id="305"/>
    <lineage>
        <taxon>Bacteria</taxon>
        <taxon>Pseudomonadati</taxon>
        <taxon>Pseudomonadota</taxon>
        <taxon>Betaproteobacteria</taxon>
        <taxon>Burkholderiales</taxon>
        <taxon>Burkholderiaceae</taxon>
        <taxon>Ralstonia</taxon>
        <taxon>Ralstonia solanacearum species complex</taxon>
    </lineage>
</organism>
<evidence type="ECO:0000313" key="1">
    <source>
        <dbReference type="EMBL" id="CUV13706.1"/>
    </source>
</evidence>
<dbReference type="EMBL" id="LN899819">
    <property type="protein sequence ID" value="CUV13706.1"/>
    <property type="molecule type" value="Genomic_DNA"/>
</dbReference>
<dbReference type="AlphaFoldDB" id="A0A0S4TUI0"/>
<name>A0A0S4TUI0_RALSL</name>
<proteinExistence type="predicted"/>
<protein>
    <submittedName>
        <fullName evidence="1">Transposase</fullName>
    </submittedName>
</protein>
<gene>
    <name evidence="1" type="ORF">RUN39_v1_610014</name>
</gene>
<accession>A0A0S4TUI0</accession>
<sequence>MPRRHQEEVEVEPGLSLNLAPELIKQLVHGALDQTAINE</sequence>